<keyword evidence="2" id="KW-1185">Reference proteome</keyword>
<proteinExistence type="predicted"/>
<gene>
    <name evidence="1" type="ORF">MMEN_LOCUS12234</name>
</gene>
<sequence length="103" mass="10907">MASVRMAGKVGATLLGSVRALRGYRASRPVTFLHQKFDSLSSSSSVAVFSPSMGNPDMNLSAAAGNSGGQIPITRFHRDAELALTLSLWVCQGFCRGSGNFRL</sequence>
<dbReference type="Proteomes" id="UP000677803">
    <property type="component" value="Unassembled WGS sequence"/>
</dbReference>
<evidence type="ECO:0000313" key="2">
    <source>
        <dbReference type="Proteomes" id="UP000677803"/>
    </source>
</evidence>
<dbReference type="AlphaFoldDB" id="A0A8S4BB28"/>
<accession>A0A8S4BB28</accession>
<reference evidence="1" key="1">
    <citation type="submission" date="2021-05" db="EMBL/GenBank/DDBJ databases">
        <authorList>
            <person name="Tigano A."/>
        </authorList>
    </citation>
    <scope>NUCLEOTIDE SEQUENCE</scope>
</reference>
<organism evidence="1 2">
    <name type="scientific">Menidia menidia</name>
    <name type="common">Atlantic silverside</name>
    <dbReference type="NCBI Taxonomy" id="238744"/>
    <lineage>
        <taxon>Eukaryota</taxon>
        <taxon>Metazoa</taxon>
        <taxon>Chordata</taxon>
        <taxon>Craniata</taxon>
        <taxon>Vertebrata</taxon>
        <taxon>Euteleostomi</taxon>
        <taxon>Actinopterygii</taxon>
        <taxon>Neopterygii</taxon>
        <taxon>Teleostei</taxon>
        <taxon>Neoteleostei</taxon>
        <taxon>Acanthomorphata</taxon>
        <taxon>Ovalentaria</taxon>
        <taxon>Atherinomorphae</taxon>
        <taxon>Atheriniformes</taxon>
        <taxon>Atherinopsidae</taxon>
        <taxon>Menidiinae</taxon>
        <taxon>Menidia</taxon>
    </lineage>
</organism>
<protein>
    <submittedName>
        <fullName evidence="1">(Atlantic silverside) hypothetical protein</fullName>
    </submittedName>
</protein>
<comment type="caution">
    <text evidence="1">The sequence shown here is derived from an EMBL/GenBank/DDBJ whole genome shotgun (WGS) entry which is preliminary data.</text>
</comment>
<name>A0A8S4BB28_9TELE</name>
<evidence type="ECO:0000313" key="1">
    <source>
        <dbReference type="EMBL" id="CAG5928572.1"/>
    </source>
</evidence>
<dbReference type="EMBL" id="CAJRST010013335">
    <property type="protein sequence ID" value="CAG5928572.1"/>
    <property type="molecule type" value="Genomic_DNA"/>
</dbReference>